<evidence type="ECO:0000256" key="1">
    <source>
        <dbReference type="ARBA" id="ARBA00022618"/>
    </source>
</evidence>
<gene>
    <name evidence="9" type="primary">FGENESH: predicted gene_8.85</name>
    <name evidence="10" type="ORF">AAT19DRAFT_15785</name>
    <name evidence="9" type="ORF">BN2166_0042300</name>
</gene>
<dbReference type="GO" id="GO:0031145">
    <property type="term" value="P:anaphase-promoting complex-dependent catabolic process"/>
    <property type="evidence" value="ECO:0007669"/>
    <property type="project" value="TreeGrafter"/>
</dbReference>
<dbReference type="AlphaFoldDB" id="A0A0K3CF90"/>
<dbReference type="Pfam" id="PF12895">
    <property type="entry name" value="ANAPC3"/>
    <property type="match status" value="1"/>
</dbReference>
<evidence type="ECO:0000256" key="5">
    <source>
        <dbReference type="ARBA" id="ARBA00022803"/>
    </source>
</evidence>
<dbReference type="SUPFAM" id="SSF48452">
    <property type="entry name" value="TPR-like"/>
    <property type="match status" value="1"/>
</dbReference>
<evidence type="ECO:0000313" key="11">
    <source>
        <dbReference type="Proteomes" id="UP000199069"/>
    </source>
</evidence>
<evidence type="ECO:0000313" key="9">
    <source>
        <dbReference type="EMBL" id="CTR08369.1"/>
    </source>
</evidence>
<feature type="compositionally biased region" description="Low complexity" evidence="8">
    <location>
        <begin position="54"/>
        <end position="85"/>
    </location>
</feature>
<dbReference type="GO" id="GO:0016567">
    <property type="term" value="P:protein ubiquitination"/>
    <property type="evidence" value="ECO:0007669"/>
    <property type="project" value="TreeGrafter"/>
</dbReference>
<accession>A0A0K3CF90</accession>
<dbReference type="Gene3D" id="1.25.40.10">
    <property type="entry name" value="Tetratricopeptide repeat domain"/>
    <property type="match status" value="1"/>
</dbReference>
<name>A0A0K3CF90_RHOTO</name>
<organism evidence="9 11">
    <name type="scientific">Rhodotorula toruloides</name>
    <name type="common">Yeast</name>
    <name type="synonym">Rhodosporidium toruloides</name>
    <dbReference type="NCBI Taxonomy" id="5286"/>
    <lineage>
        <taxon>Eukaryota</taxon>
        <taxon>Fungi</taxon>
        <taxon>Dikarya</taxon>
        <taxon>Basidiomycota</taxon>
        <taxon>Pucciniomycotina</taxon>
        <taxon>Microbotryomycetes</taxon>
        <taxon>Sporidiobolales</taxon>
        <taxon>Sporidiobolaceae</taxon>
        <taxon>Rhodotorula</taxon>
    </lineage>
</organism>
<dbReference type="GO" id="GO:0045842">
    <property type="term" value="P:positive regulation of mitotic metaphase/anaphase transition"/>
    <property type="evidence" value="ECO:0007669"/>
    <property type="project" value="TreeGrafter"/>
</dbReference>
<feature type="region of interest" description="Disordered" evidence="8">
    <location>
        <begin position="1"/>
        <end position="20"/>
    </location>
</feature>
<evidence type="ECO:0000313" key="10">
    <source>
        <dbReference type="EMBL" id="PRQ73032.1"/>
    </source>
</evidence>
<feature type="repeat" description="TPR" evidence="7">
    <location>
        <begin position="556"/>
        <end position="589"/>
    </location>
</feature>
<keyword evidence="6" id="KW-0131">Cell cycle</keyword>
<dbReference type="PANTHER" id="PTHR12558">
    <property type="entry name" value="CELL DIVISION CYCLE 16,23,27"/>
    <property type="match status" value="1"/>
</dbReference>
<evidence type="ECO:0000256" key="8">
    <source>
        <dbReference type="SAM" id="MobiDB-lite"/>
    </source>
</evidence>
<feature type="region of interest" description="Disordered" evidence="8">
    <location>
        <begin position="671"/>
        <end position="727"/>
    </location>
</feature>
<evidence type="ECO:0000256" key="4">
    <source>
        <dbReference type="ARBA" id="ARBA00022786"/>
    </source>
</evidence>
<keyword evidence="3" id="KW-0498">Mitosis</keyword>
<keyword evidence="4" id="KW-0833">Ubl conjugation pathway</keyword>
<feature type="compositionally biased region" description="Polar residues" evidence="8">
    <location>
        <begin position="35"/>
        <end position="44"/>
    </location>
</feature>
<evidence type="ECO:0000256" key="6">
    <source>
        <dbReference type="ARBA" id="ARBA00023306"/>
    </source>
</evidence>
<feature type="repeat" description="TPR" evidence="7">
    <location>
        <begin position="590"/>
        <end position="623"/>
    </location>
</feature>
<evidence type="ECO:0000256" key="2">
    <source>
        <dbReference type="ARBA" id="ARBA00022737"/>
    </source>
</evidence>
<evidence type="ECO:0000313" key="12">
    <source>
        <dbReference type="Proteomes" id="UP000239560"/>
    </source>
</evidence>
<dbReference type="OMA" id="DPFHNNA"/>
<dbReference type="GO" id="GO:0051301">
    <property type="term" value="P:cell division"/>
    <property type="evidence" value="ECO:0007669"/>
    <property type="project" value="UniProtKB-KW"/>
</dbReference>
<dbReference type="STRING" id="5286.A0A0K3CF90"/>
<dbReference type="InterPro" id="IPR011990">
    <property type="entry name" value="TPR-like_helical_dom_sf"/>
</dbReference>
<reference evidence="10 12" key="2">
    <citation type="journal article" date="2018" name="Elife">
        <title>Functional genomics of lipid metabolism in the oleaginous yeast Rhodosporidium toruloides.</title>
        <authorList>
            <person name="Coradetti S.T."/>
            <person name="Pinel D."/>
            <person name="Geiselman G."/>
            <person name="Ito M."/>
            <person name="Mondo S."/>
            <person name="Reilly M.C."/>
            <person name="Cheng Y.F."/>
            <person name="Bauer S."/>
            <person name="Grigoriev I."/>
            <person name="Gladden J.M."/>
            <person name="Simmons B.A."/>
            <person name="Brem R."/>
            <person name="Arkin A.P."/>
            <person name="Skerker J.M."/>
        </authorList>
    </citation>
    <scope>NUCLEOTIDE SEQUENCE [LARGE SCALE GENOMIC DNA]</scope>
    <source>
        <strain evidence="10 12">NBRC 0880</strain>
    </source>
</reference>
<proteinExistence type="predicted"/>
<feature type="compositionally biased region" description="Acidic residues" evidence="8">
    <location>
        <begin position="706"/>
        <end position="719"/>
    </location>
</feature>
<feature type="repeat" description="TPR" evidence="7">
    <location>
        <begin position="413"/>
        <end position="446"/>
    </location>
</feature>
<dbReference type="SMART" id="SM00028">
    <property type="entry name" value="TPR"/>
    <property type="match status" value="7"/>
</dbReference>
<keyword evidence="1 9" id="KW-0132">Cell division</keyword>
<dbReference type="EMBL" id="CWKI01000008">
    <property type="protein sequence ID" value="CTR08369.1"/>
    <property type="molecule type" value="Genomic_DNA"/>
</dbReference>
<dbReference type="PROSITE" id="PS50005">
    <property type="entry name" value="TPR"/>
    <property type="match status" value="3"/>
</dbReference>
<reference evidence="9 11" key="1">
    <citation type="submission" date="2015-07" db="EMBL/GenBank/DDBJ databases">
        <authorList>
            <person name="Cajimat M.N.B."/>
            <person name="Milazzo M.L."/>
            <person name="Fulhorst C.F."/>
        </authorList>
    </citation>
    <scope>NUCLEOTIDE SEQUENCE [LARGE SCALE GENOMIC DNA]</scope>
    <source>
        <strain evidence="9">Single colony</strain>
    </source>
</reference>
<keyword evidence="11" id="KW-1185">Reference proteome</keyword>
<evidence type="ECO:0000256" key="7">
    <source>
        <dbReference type="PROSITE-ProRule" id="PRU00339"/>
    </source>
</evidence>
<dbReference type="Proteomes" id="UP000199069">
    <property type="component" value="Unassembled WGS sequence"/>
</dbReference>
<dbReference type="PANTHER" id="PTHR12558:SF9">
    <property type="entry name" value="CELL DIVISION CYCLE PROTEIN 16 HOMOLOG"/>
    <property type="match status" value="1"/>
</dbReference>
<dbReference type="OrthoDB" id="10006270at2759"/>
<dbReference type="GO" id="GO:0005737">
    <property type="term" value="C:cytoplasm"/>
    <property type="evidence" value="ECO:0007669"/>
    <property type="project" value="TreeGrafter"/>
</dbReference>
<dbReference type="EMBL" id="LCTV02000008">
    <property type="protein sequence ID" value="PRQ73032.1"/>
    <property type="molecule type" value="Genomic_DNA"/>
</dbReference>
<keyword evidence="2" id="KW-0677">Repeat</keyword>
<sequence length="727" mass="81066">MLPHPATATPNLRATPSPFAERINPRSAARKAQYDANTSGNISNEHVEGLRRQSNLSTLSLSPRRPSLAPSGSTATTRAPRRGTPLAFPANGMDGDDSGFLSQTMDEDAPWTMVDRMRNWRNDAMTQHLYDSAKFWGGKVLEMTGNPDDAFWLAQIHFLTHQFAQAERILTAPRPSSAASTSTAPPARLTDMSLACRYLAAQCMVRLGKWEEALDMVGRRGLGEGYNDGNGDGGIKLTASAAHLRGLIHLHMKSNELAKEAFMEALTRDVKCFESFEMLIGGEMMSTEEEWDFVQSLPFHAQTEDDAEFVRMMYTVRLKKLSHSNDMAIARQRLTDDYGLGEDPDVLFSRADELYNAMRYVECFKITSHIVLLHPYHRPTLPLHLYCMHHIPNLRSRLFLLAHEMVENEPDDAISWYAVGLWYFSGKRWEESRRFFGKSVLIDPRFGPAWLAYAHSFAYEGEHDQAITAYSTAQRHLPGSHLPLLFIGMQHLGLANVSLAEEYLLAAQEICREDPLVVNELGVVALHNQQYEHAVQCFQDALLLARRVQSSPSAWSATHLNLGHAYRRLNQWDKAHTSFRRVLELDPRSAAAYSALGIVEHQRGNVQEAIARYHESLAIAPGDPVTCDLLKLALDDISTRMSSTRFAFPGLPPRVDADLEEQVRALDEEIRAGETGRLAPPLESEADDVESVVAMQSASPSGIEVDMSEDEEDGGEGETMDMTGDGG</sequence>
<dbReference type="Proteomes" id="UP000239560">
    <property type="component" value="Unassembled WGS sequence"/>
</dbReference>
<feature type="region of interest" description="Disordered" evidence="8">
    <location>
        <begin position="26"/>
        <end position="95"/>
    </location>
</feature>
<dbReference type="GO" id="GO:0005680">
    <property type="term" value="C:anaphase-promoting complex"/>
    <property type="evidence" value="ECO:0007669"/>
    <property type="project" value="UniProtKB-ARBA"/>
</dbReference>
<keyword evidence="5 7" id="KW-0802">TPR repeat</keyword>
<dbReference type="PROSITE" id="PS50293">
    <property type="entry name" value="TPR_REGION"/>
    <property type="match status" value="1"/>
</dbReference>
<evidence type="ECO:0000256" key="3">
    <source>
        <dbReference type="ARBA" id="ARBA00022776"/>
    </source>
</evidence>
<protein>
    <submittedName>
        <fullName evidence="9 10">Cell division control protein 16</fullName>
    </submittedName>
</protein>
<dbReference type="Pfam" id="PF13432">
    <property type="entry name" value="TPR_16"/>
    <property type="match status" value="1"/>
</dbReference>
<dbReference type="InterPro" id="IPR019734">
    <property type="entry name" value="TPR_rpt"/>
</dbReference>
<dbReference type="Pfam" id="PF13181">
    <property type="entry name" value="TPR_8"/>
    <property type="match status" value="1"/>
</dbReference>